<dbReference type="PANTHER" id="PTHR30027">
    <property type="entry name" value="RIBOSOMAL RNA SMALL SUBUNIT METHYLTRANSFERASE E"/>
    <property type="match status" value="1"/>
</dbReference>
<dbReference type="Pfam" id="PF04452">
    <property type="entry name" value="Methyltrans_RNA"/>
    <property type="match status" value="1"/>
</dbReference>
<evidence type="ECO:0000313" key="14">
    <source>
        <dbReference type="Proteomes" id="UP000005540"/>
    </source>
</evidence>
<dbReference type="GO" id="GO:0070475">
    <property type="term" value="P:rRNA base methylation"/>
    <property type="evidence" value="ECO:0007669"/>
    <property type="project" value="TreeGrafter"/>
</dbReference>
<comment type="function">
    <text evidence="8 10">Specifically methylates the N3 position of the uracil ring of uridine 1498 (m3U1498) in 16S rRNA. Acts on the fully assembled 30S ribosomal subunit.</text>
</comment>
<dbReference type="SUPFAM" id="SSF75217">
    <property type="entry name" value="alpha/beta knot"/>
    <property type="match status" value="1"/>
</dbReference>
<comment type="similarity">
    <text evidence="2 10">Belongs to the RNA methyltransferase RsmE family.</text>
</comment>
<accession>C4FJF1</accession>
<dbReference type="SUPFAM" id="SSF88697">
    <property type="entry name" value="PUA domain-like"/>
    <property type="match status" value="1"/>
</dbReference>
<dbReference type="OrthoDB" id="9815641at2"/>
<evidence type="ECO:0000256" key="7">
    <source>
        <dbReference type="ARBA" id="ARBA00022691"/>
    </source>
</evidence>
<comment type="caution">
    <text evidence="13">The sequence shown here is derived from an EMBL/GenBank/DDBJ whole genome shotgun (WGS) entry which is preliminary data.</text>
</comment>
<comment type="subcellular location">
    <subcellularLocation>
        <location evidence="1 10">Cytoplasm</location>
    </subcellularLocation>
</comment>
<dbReference type="InterPro" id="IPR046886">
    <property type="entry name" value="RsmE_MTase_dom"/>
</dbReference>
<dbReference type="InterPro" id="IPR015947">
    <property type="entry name" value="PUA-like_sf"/>
</dbReference>
<proteinExistence type="inferred from homology"/>
<feature type="domain" description="Ribosomal RNA small subunit methyltransferase E methyltransferase" evidence="11">
    <location>
        <begin position="71"/>
        <end position="225"/>
    </location>
</feature>
<evidence type="ECO:0000256" key="1">
    <source>
        <dbReference type="ARBA" id="ARBA00004496"/>
    </source>
</evidence>
<dbReference type="Gene3D" id="3.40.1280.10">
    <property type="match status" value="1"/>
</dbReference>
<evidence type="ECO:0000256" key="9">
    <source>
        <dbReference type="ARBA" id="ARBA00047944"/>
    </source>
</evidence>
<keyword evidence="4 10" id="KW-0698">rRNA processing</keyword>
<dbReference type="GO" id="GO:0005737">
    <property type="term" value="C:cytoplasm"/>
    <property type="evidence" value="ECO:0007669"/>
    <property type="project" value="UniProtKB-SubCell"/>
</dbReference>
<dbReference type="InterPro" id="IPR029028">
    <property type="entry name" value="Alpha/beta_knot_MTases"/>
</dbReference>
<dbReference type="PIRSF" id="PIRSF015601">
    <property type="entry name" value="MTase_slr0722"/>
    <property type="match status" value="1"/>
</dbReference>
<evidence type="ECO:0000256" key="4">
    <source>
        <dbReference type="ARBA" id="ARBA00022552"/>
    </source>
</evidence>
<dbReference type="EMBL" id="ABZS01000052">
    <property type="protein sequence ID" value="EEP60794.1"/>
    <property type="molecule type" value="Genomic_DNA"/>
</dbReference>
<dbReference type="InterPro" id="IPR029026">
    <property type="entry name" value="tRNA_m1G_MTases_N"/>
</dbReference>
<reference evidence="13 14" key="1">
    <citation type="submission" date="2009-04" db="EMBL/GenBank/DDBJ databases">
        <authorList>
            <person name="Reysenbach A.-L."/>
            <person name="Heidelberg J.F."/>
            <person name="Nelson W.C."/>
        </authorList>
    </citation>
    <scope>NUCLEOTIDE SEQUENCE [LARGE SCALE GENOMIC DNA]</scope>
    <source>
        <strain evidence="13 14">SS-5</strain>
    </source>
</reference>
<dbReference type="EC" id="2.1.1.193" evidence="10"/>
<evidence type="ECO:0000259" key="12">
    <source>
        <dbReference type="Pfam" id="PF20260"/>
    </source>
</evidence>
<evidence type="ECO:0000259" key="11">
    <source>
        <dbReference type="Pfam" id="PF04452"/>
    </source>
</evidence>
<dbReference type="PANTHER" id="PTHR30027:SF3">
    <property type="entry name" value="16S RRNA (URACIL(1498)-N(3))-METHYLTRANSFERASE"/>
    <property type="match status" value="1"/>
</dbReference>
<dbReference type="AlphaFoldDB" id="C4FJF1"/>
<dbReference type="Proteomes" id="UP000005540">
    <property type="component" value="Unassembled WGS sequence"/>
</dbReference>
<sequence>MSLPRFIGEKEGNYLVLKDQEYNHAVKVLRVKQNDLIEINTFDGNVYLAKVEDISKNQLIALSIEKIPIKEEEFKITLYQCMPNQLSKIDEIIEPLSQLGVYKLIPVISKNSAVKEQDVAKKLEKWQRIALNSIKQCKRPFPLIIEKPIKLYNIKSNDELKVVFYEKEKQNKIKMLMNKTFKTVSVFIGNEGGFKEEEIEYLKKEGFIPLSLGDYILKMETAIIIGICQIKCILEN</sequence>
<evidence type="ECO:0000313" key="13">
    <source>
        <dbReference type="EMBL" id="EEP60794.1"/>
    </source>
</evidence>
<dbReference type="CDD" id="cd18084">
    <property type="entry name" value="RsmE-like"/>
    <property type="match status" value="1"/>
</dbReference>
<gene>
    <name evidence="13" type="ORF">SULYE_0698</name>
</gene>
<evidence type="ECO:0000256" key="10">
    <source>
        <dbReference type="PIRNR" id="PIRNR015601"/>
    </source>
</evidence>
<evidence type="ECO:0000256" key="3">
    <source>
        <dbReference type="ARBA" id="ARBA00022490"/>
    </source>
</evidence>
<keyword evidence="5 10" id="KW-0489">Methyltransferase</keyword>
<dbReference type="RefSeq" id="WP_007546450.1">
    <property type="nucleotide sequence ID" value="NZ_ABZS01000052.1"/>
</dbReference>
<feature type="domain" description="Ribosomal RNA small subunit methyltransferase E PUA-like" evidence="12">
    <location>
        <begin position="17"/>
        <end position="61"/>
    </location>
</feature>
<evidence type="ECO:0000256" key="6">
    <source>
        <dbReference type="ARBA" id="ARBA00022679"/>
    </source>
</evidence>
<evidence type="ECO:0000256" key="8">
    <source>
        <dbReference type="ARBA" id="ARBA00025699"/>
    </source>
</evidence>
<keyword evidence="14" id="KW-1185">Reference proteome</keyword>
<dbReference type="NCBIfam" id="TIGR00046">
    <property type="entry name" value="RsmE family RNA methyltransferase"/>
    <property type="match status" value="1"/>
</dbReference>
<evidence type="ECO:0000256" key="5">
    <source>
        <dbReference type="ARBA" id="ARBA00022603"/>
    </source>
</evidence>
<dbReference type="Pfam" id="PF20260">
    <property type="entry name" value="PUA_4"/>
    <property type="match status" value="1"/>
</dbReference>
<protein>
    <recommendedName>
        <fullName evidence="10">Ribosomal RNA small subunit methyltransferase E</fullName>
        <ecNumber evidence="10">2.1.1.193</ecNumber>
    </recommendedName>
</protein>
<keyword evidence="6 10" id="KW-0808">Transferase</keyword>
<dbReference type="InterPro" id="IPR046887">
    <property type="entry name" value="RsmE_PUA-like"/>
</dbReference>
<keyword evidence="3 10" id="KW-0963">Cytoplasm</keyword>
<comment type="catalytic activity">
    <reaction evidence="9 10">
        <text>uridine(1498) in 16S rRNA + S-adenosyl-L-methionine = N(3)-methyluridine(1498) in 16S rRNA + S-adenosyl-L-homocysteine + H(+)</text>
        <dbReference type="Rhea" id="RHEA:42920"/>
        <dbReference type="Rhea" id="RHEA-COMP:10283"/>
        <dbReference type="Rhea" id="RHEA-COMP:10284"/>
        <dbReference type="ChEBI" id="CHEBI:15378"/>
        <dbReference type="ChEBI" id="CHEBI:57856"/>
        <dbReference type="ChEBI" id="CHEBI:59789"/>
        <dbReference type="ChEBI" id="CHEBI:65315"/>
        <dbReference type="ChEBI" id="CHEBI:74502"/>
        <dbReference type="EC" id="2.1.1.193"/>
    </reaction>
</comment>
<keyword evidence="7 10" id="KW-0949">S-adenosyl-L-methionine</keyword>
<dbReference type="GO" id="GO:0070042">
    <property type="term" value="F:rRNA (uridine-N3-)-methyltransferase activity"/>
    <property type="evidence" value="ECO:0007669"/>
    <property type="project" value="TreeGrafter"/>
</dbReference>
<name>C4FJF1_9AQUI</name>
<organism evidence="13 14">
    <name type="scientific">Sulfurihydrogenibium yellowstonense SS-5</name>
    <dbReference type="NCBI Taxonomy" id="432331"/>
    <lineage>
        <taxon>Bacteria</taxon>
        <taxon>Pseudomonadati</taxon>
        <taxon>Aquificota</taxon>
        <taxon>Aquificia</taxon>
        <taxon>Aquificales</taxon>
        <taxon>Hydrogenothermaceae</taxon>
        <taxon>Sulfurihydrogenibium</taxon>
    </lineage>
</organism>
<evidence type="ECO:0000256" key="2">
    <source>
        <dbReference type="ARBA" id="ARBA00005528"/>
    </source>
</evidence>
<dbReference type="InterPro" id="IPR006700">
    <property type="entry name" value="RsmE"/>
</dbReference>